<feature type="compositionally biased region" description="Basic and acidic residues" evidence="1">
    <location>
        <begin position="152"/>
        <end position="161"/>
    </location>
</feature>
<dbReference type="Pfam" id="PF04801">
    <property type="entry name" value="RPC5"/>
    <property type="match status" value="1"/>
</dbReference>
<dbReference type="EMBL" id="OC985919">
    <property type="protein sequence ID" value="CAG4642574.1"/>
    <property type="molecule type" value="Genomic_DNA"/>
</dbReference>
<feature type="compositionally biased region" description="Acidic residues" evidence="1">
    <location>
        <begin position="162"/>
        <end position="171"/>
    </location>
</feature>
<evidence type="ECO:0000256" key="1">
    <source>
        <dbReference type="SAM" id="MobiDB-lite"/>
    </source>
</evidence>
<name>A0A9N6WXS1_9CRUS</name>
<dbReference type="InterPro" id="IPR006886">
    <property type="entry name" value="RNA_pol_III_Rpc5"/>
</dbReference>
<evidence type="ECO:0000313" key="2">
    <source>
        <dbReference type="EMBL" id="CAG4642574.1"/>
    </source>
</evidence>
<organism evidence="2">
    <name type="scientific">Evadne anonyx</name>
    <dbReference type="NCBI Taxonomy" id="141404"/>
    <lineage>
        <taxon>Eukaryota</taxon>
        <taxon>Metazoa</taxon>
        <taxon>Ecdysozoa</taxon>
        <taxon>Arthropoda</taxon>
        <taxon>Crustacea</taxon>
        <taxon>Branchiopoda</taxon>
        <taxon>Diplostraca</taxon>
        <taxon>Cladocera</taxon>
        <taxon>Onychopoda</taxon>
        <taxon>Podonidae</taxon>
        <taxon>Evadne</taxon>
    </lineage>
</organism>
<accession>A0A9N6WXS1</accession>
<dbReference type="AlphaFoldDB" id="A0A9N6WXS1"/>
<reference evidence="2" key="1">
    <citation type="submission" date="2021-04" db="EMBL/GenBank/DDBJ databases">
        <authorList>
            <person name="Cornetti L."/>
        </authorList>
    </citation>
    <scope>NUCLEOTIDE SEQUENCE</scope>
</reference>
<dbReference type="GO" id="GO:0005666">
    <property type="term" value="C:RNA polymerase III complex"/>
    <property type="evidence" value="ECO:0007669"/>
    <property type="project" value="TreeGrafter"/>
</dbReference>
<dbReference type="GO" id="GO:0042797">
    <property type="term" value="P:tRNA transcription by RNA polymerase III"/>
    <property type="evidence" value="ECO:0007669"/>
    <property type="project" value="TreeGrafter"/>
</dbReference>
<sequence>MEVDDDDPVVQEIPVFLAKNLLEKLYVFQYPLRSVSAKAEAPHVIAARIKPKIQDVELEIEIPTESRFYDRSKGEAISINSDGVNPHMNPDESNFFKSTTMDKIMYTSTQAQVEPGRYAVGLLSNQELHLNPIHGILHVKPAFQYLDKADKNKEKSEMKETDEPESDDDTPEQITVKFARTETDRSKAAREKSFGFLQKKNAEESWINTQFHHFKSEESQLERRQLLCSRPDNTINNVTLPKKDYLNSLVGPRPNPQLAPETLSMNQIRHLPLSDQVKHLLVNVKVISFSCLCSVLQVSRDTQQQLLIAVQSVALLIQGNWVVKSEILYPYSEDRSKFSGKSKLVGVTGICPKILTKARDRVLHEFTLNRVVDRDALTRATRIPTLDMKTILSHIAIFKPTIGWEFRLPFDDDFVSR</sequence>
<proteinExistence type="predicted"/>
<gene>
    <name evidence="2" type="primary">EOG090X07NA</name>
</gene>
<dbReference type="PANTHER" id="PTHR12069:SF0">
    <property type="entry name" value="DNA-DIRECTED RNA POLYMERASE III SUBUNIT RPC5"/>
    <property type="match status" value="1"/>
</dbReference>
<dbReference type="PANTHER" id="PTHR12069">
    <property type="entry name" value="DNA-DIRECTED RNA POLYMERASES III 80 KDA POLYPEPTIDE RNA POLYMERASE III SUBUNIT 5"/>
    <property type="match status" value="1"/>
</dbReference>
<protein>
    <submittedName>
        <fullName evidence="2">EOG090X07NA</fullName>
    </submittedName>
</protein>
<feature type="region of interest" description="Disordered" evidence="1">
    <location>
        <begin position="152"/>
        <end position="172"/>
    </location>
</feature>